<dbReference type="HOGENOM" id="CLU_3009989_0_0_9"/>
<protein>
    <submittedName>
        <fullName evidence="1">Uncharacterized protein</fullName>
    </submittedName>
</protein>
<gene>
    <name evidence="1" type="ORF">DJ90_1561</name>
</gene>
<dbReference type="STRING" id="44252.DJ90_1561"/>
<name>A0A090ZD57_PAEMA</name>
<keyword evidence="2" id="KW-1185">Reference proteome</keyword>
<dbReference type="Proteomes" id="UP000029278">
    <property type="component" value="Unassembled WGS sequence"/>
</dbReference>
<proteinExistence type="predicted"/>
<sequence length="56" mass="6108">MPSLPHILSALVYNDILLENNIYNPSHPWPLLAVISGNKAAEFCFAAAKAGFLIIK</sequence>
<evidence type="ECO:0000313" key="1">
    <source>
        <dbReference type="EMBL" id="KFN08363.1"/>
    </source>
</evidence>
<reference evidence="1 2" key="1">
    <citation type="submission" date="2014-04" db="EMBL/GenBank/DDBJ databases">
        <authorList>
            <person name="Bishop-Lilly K.A."/>
            <person name="Broomall S.M."/>
            <person name="Chain P.S."/>
            <person name="Chertkov O."/>
            <person name="Coyne S.R."/>
            <person name="Daligault H.E."/>
            <person name="Davenport K.W."/>
            <person name="Erkkila T."/>
            <person name="Frey K.G."/>
            <person name="Gibbons H.S."/>
            <person name="Gu W."/>
            <person name="Jaissle J."/>
            <person name="Johnson S.L."/>
            <person name="Koroleva G.I."/>
            <person name="Ladner J.T."/>
            <person name="Lo C.-C."/>
            <person name="Minogue T.D."/>
            <person name="Munk C."/>
            <person name="Palacios G.F."/>
            <person name="Redden C.L."/>
            <person name="Rosenzweig C.N."/>
            <person name="Scholz M.B."/>
            <person name="Teshima H."/>
            <person name="Xu Y."/>
        </authorList>
    </citation>
    <scope>NUCLEOTIDE SEQUENCE [LARGE SCALE GENOMIC DNA]</scope>
    <source>
        <strain evidence="1 2">8244</strain>
    </source>
</reference>
<comment type="caution">
    <text evidence="1">The sequence shown here is derived from an EMBL/GenBank/DDBJ whole genome shotgun (WGS) entry which is preliminary data.</text>
</comment>
<organism evidence="1 2">
    <name type="scientific">Paenibacillus macerans</name>
    <name type="common">Bacillus macerans</name>
    <dbReference type="NCBI Taxonomy" id="44252"/>
    <lineage>
        <taxon>Bacteria</taxon>
        <taxon>Bacillati</taxon>
        <taxon>Bacillota</taxon>
        <taxon>Bacilli</taxon>
        <taxon>Bacillales</taxon>
        <taxon>Paenibacillaceae</taxon>
        <taxon>Paenibacillus</taxon>
    </lineage>
</organism>
<evidence type="ECO:0000313" key="2">
    <source>
        <dbReference type="Proteomes" id="UP000029278"/>
    </source>
</evidence>
<dbReference type="AlphaFoldDB" id="A0A090ZD57"/>
<dbReference type="EMBL" id="JMQA01000029">
    <property type="protein sequence ID" value="KFN08363.1"/>
    <property type="molecule type" value="Genomic_DNA"/>
</dbReference>
<accession>A0A090ZD57</accession>